<dbReference type="Pfam" id="PF06477">
    <property type="entry name" value="DUF1091"/>
    <property type="match status" value="1"/>
</dbReference>
<dbReference type="AlphaFoldDB" id="A0A7R8UGB1"/>
<dbReference type="OrthoDB" id="7859518at2759"/>
<evidence type="ECO:0000313" key="2">
    <source>
        <dbReference type="EMBL" id="CAD7080291.1"/>
    </source>
</evidence>
<feature type="chain" id="PRO_5031318293" evidence="1">
    <location>
        <begin position="23"/>
        <end position="183"/>
    </location>
</feature>
<gene>
    <name evidence="2" type="ORF">HERILL_LOCUS3454</name>
</gene>
<dbReference type="InParanoid" id="A0A7R8UGB1"/>
<feature type="signal peptide" evidence="1">
    <location>
        <begin position="1"/>
        <end position="22"/>
    </location>
</feature>
<accession>A0A7R8UGB1</accession>
<dbReference type="InterPro" id="IPR010512">
    <property type="entry name" value="DUF1091"/>
</dbReference>
<sequence>MKPNEGVLFCTILLWITNPVKGRNSRNNIFQTELTELNVDADPEMMIISHKITNKTFLDANVTMLQPIARGNTLFSMLIRIHSGAGDFYQTLLKYSSEDFCEHWITASKDPLLRLALGRARQFTNIKGCPLEAGEYYFRNFTANGIIPVGIIPDGEYIINASLHQKNLANGKVNISLVVVVIN</sequence>
<dbReference type="EMBL" id="LR899010">
    <property type="protein sequence ID" value="CAD7080291.1"/>
    <property type="molecule type" value="Genomic_DNA"/>
</dbReference>
<keyword evidence="1" id="KW-0732">Signal</keyword>
<dbReference type="PANTHER" id="PTHR20898">
    <property type="entry name" value="DAEDALUS ON 3-RELATED-RELATED"/>
    <property type="match status" value="1"/>
</dbReference>
<evidence type="ECO:0000313" key="3">
    <source>
        <dbReference type="Proteomes" id="UP000594454"/>
    </source>
</evidence>
<proteinExistence type="predicted"/>
<organism evidence="2 3">
    <name type="scientific">Hermetia illucens</name>
    <name type="common">Black soldier fly</name>
    <dbReference type="NCBI Taxonomy" id="343691"/>
    <lineage>
        <taxon>Eukaryota</taxon>
        <taxon>Metazoa</taxon>
        <taxon>Ecdysozoa</taxon>
        <taxon>Arthropoda</taxon>
        <taxon>Hexapoda</taxon>
        <taxon>Insecta</taxon>
        <taxon>Pterygota</taxon>
        <taxon>Neoptera</taxon>
        <taxon>Endopterygota</taxon>
        <taxon>Diptera</taxon>
        <taxon>Brachycera</taxon>
        <taxon>Stratiomyomorpha</taxon>
        <taxon>Stratiomyidae</taxon>
        <taxon>Hermetiinae</taxon>
        <taxon>Hermetia</taxon>
    </lineage>
</organism>
<keyword evidence="3" id="KW-1185">Reference proteome</keyword>
<dbReference type="SMART" id="SM00697">
    <property type="entry name" value="DM8"/>
    <property type="match status" value="1"/>
</dbReference>
<reference evidence="2 3" key="1">
    <citation type="submission" date="2020-11" db="EMBL/GenBank/DDBJ databases">
        <authorList>
            <person name="Wallbank WR R."/>
            <person name="Pardo Diaz C."/>
            <person name="Kozak K."/>
            <person name="Martin S."/>
            <person name="Jiggins C."/>
            <person name="Moest M."/>
            <person name="Warren A I."/>
            <person name="Generalovic N T."/>
            <person name="Byers J.R.P. K."/>
            <person name="Montejo-Kovacevich G."/>
            <person name="Yen C E."/>
        </authorList>
    </citation>
    <scope>NUCLEOTIDE SEQUENCE [LARGE SCALE GENOMIC DNA]</scope>
</reference>
<evidence type="ECO:0000256" key="1">
    <source>
        <dbReference type="SAM" id="SignalP"/>
    </source>
</evidence>
<name>A0A7R8UGB1_HERIL</name>
<protein>
    <submittedName>
        <fullName evidence="2">Uncharacterized protein</fullName>
    </submittedName>
</protein>
<dbReference type="Proteomes" id="UP000594454">
    <property type="component" value="Chromosome 2"/>
</dbReference>